<dbReference type="Proteomes" id="UP000027361">
    <property type="component" value="Unassembled WGS sequence"/>
</dbReference>
<evidence type="ECO:0000313" key="2">
    <source>
        <dbReference type="Proteomes" id="UP000027361"/>
    </source>
</evidence>
<dbReference type="EMBL" id="JMSN01000019">
    <property type="protein sequence ID" value="KDN50377.1"/>
    <property type="molecule type" value="Genomic_DNA"/>
</dbReference>
<protein>
    <submittedName>
        <fullName evidence="1">Uncharacterized protein</fullName>
    </submittedName>
</protein>
<dbReference type="AlphaFoldDB" id="A0A066W8W1"/>
<organism evidence="1 2">
    <name type="scientific">Tilletiaria anomala (strain ATCC 24038 / CBS 436.72 / UBC 951)</name>
    <dbReference type="NCBI Taxonomy" id="1037660"/>
    <lineage>
        <taxon>Eukaryota</taxon>
        <taxon>Fungi</taxon>
        <taxon>Dikarya</taxon>
        <taxon>Basidiomycota</taxon>
        <taxon>Ustilaginomycotina</taxon>
        <taxon>Exobasidiomycetes</taxon>
        <taxon>Georgefischeriales</taxon>
        <taxon>Tilletiariaceae</taxon>
        <taxon>Tilletiaria</taxon>
    </lineage>
</organism>
<proteinExistence type="predicted"/>
<evidence type="ECO:0000313" key="1">
    <source>
        <dbReference type="EMBL" id="KDN50377.1"/>
    </source>
</evidence>
<gene>
    <name evidence="1" type="ORF">K437DRAFT_65686</name>
</gene>
<name>A0A066W8W1_TILAU</name>
<dbReference type="HOGENOM" id="CLU_1579596_0_0_1"/>
<dbReference type="GeneID" id="25267686"/>
<comment type="caution">
    <text evidence="1">The sequence shown here is derived from an EMBL/GenBank/DDBJ whole genome shotgun (WGS) entry which is preliminary data.</text>
</comment>
<keyword evidence="2" id="KW-1185">Reference proteome</keyword>
<accession>A0A066W8W1</accession>
<sequence>MCSITQVAEPALAAAIAPAALALAILEPLEAEAGTMALAHPVALAALVTRVVGASGQPCILSGCNRQQVCATLAGFGLVKVNADCNFVDVSPTISILFHHPVPTSHHNIAVRYIENKLSTARRPHSARVTAGNFILTLNRTLKLFVGFFPMTVQPMLSAHRFQNSVLTS</sequence>
<dbReference type="RefSeq" id="XP_013244502.1">
    <property type="nucleotide sequence ID" value="XM_013389048.1"/>
</dbReference>
<reference evidence="1 2" key="1">
    <citation type="submission" date="2014-05" db="EMBL/GenBank/DDBJ databases">
        <title>Draft genome sequence of a rare smut relative, Tilletiaria anomala UBC 951.</title>
        <authorList>
            <consortium name="DOE Joint Genome Institute"/>
            <person name="Toome M."/>
            <person name="Kuo A."/>
            <person name="Henrissat B."/>
            <person name="Lipzen A."/>
            <person name="Tritt A."/>
            <person name="Yoshinaga Y."/>
            <person name="Zane M."/>
            <person name="Barry K."/>
            <person name="Grigoriev I.V."/>
            <person name="Spatafora J.W."/>
            <person name="Aimea M.C."/>
        </authorList>
    </citation>
    <scope>NUCLEOTIDE SEQUENCE [LARGE SCALE GENOMIC DNA]</scope>
    <source>
        <strain evidence="1 2">UBC 951</strain>
    </source>
</reference>
<dbReference type="InParanoid" id="A0A066W8W1"/>